<accession>A0AC61QZL4</accession>
<organism evidence="1 2">
    <name type="scientific">Hominisplanchenecus murintestinalis</name>
    <dbReference type="NCBI Taxonomy" id="2941517"/>
    <lineage>
        <taxon>Bacteria</taxon>
        <taxon>Bacillati</taxon>
        <taxon>Bacillota</taxon>
        <taxon>Clostridia</taxon>
        <taxon>Lachnospirales</taxon>
        <taxon>Lachnospiraceae</taxon>
        <taxon>Hominisplanchenecus</taxon>
    </lineage>
</organism>
<evidence type="ECO:0000313" key="2">
    <source>
        <dbReference type="Proteomes" id="UP000307720"/>
    </source>
</evidence>
<comment type="caution">
    <text evidence="1">The sequence shown here is derived from an EMBL/GenBank/DDBJ whole genome shotgun (WGS) entry which is preliminary data.</text>
</comment>
<proteinExistence type="predicted"/>
<evidence type="ECO:0000313" key="1">
    <source>
        <dbReference type="EMBL" id="TGX98832.1"/>
    </source>
</evidence>
<name>A0AC61QZL4_9FIRM</name>
<dbReference type="EMBL" id="SRZB01000013">
    <property type="protein sequence ID" value="TGX98832.1"/>
    <property type="molecule type" value="Genomic_DNA"/>
</dbReference>
<reference evidence="1" key="1">
    <citation type="submission" date="2019-04" db="EMBL/GenBank/DDBJ databases">
        <title>Microbes associate with the intestines of laboratory mice.</title>
        <authorList>
            <person name="Navarre W."/>
            <person name="Wong E."/>
            <person name="Huang K."/>
            <person name="Tropini C."/>
            <person name="Ng K."/>
            <person name="Yu B."/>
        </authorList>
    </citation>
    <scope>NUCLEOTIDE SEQUENCE</scope>
    <source>
        <strain evidence="1">NM72_1-8</strain>
    </source>
</reference>
<keyword evidence="2" id="KW-1185">Reference proteome</keyword>
<sequence length="105" mass="11980">MKYDIVYVVMCEGEVEYSSTDEESAEGYADNQNYNARQEVLEEWGNDDPTEKDIAEADFQAGFNGDYYEVVKLDISNKTEDDMVELPDGNEIEVSDILEKLKTSE</sequence>
<dbReference type="Proteomes" id="UP000307720">
    <property type="component" value="Unassembled WGS sequence"/>
</dbReference>
<protein>
    <submittedName>
        <fullName evidence="1">Uncharacterized protein</fullName>
    </submittedName>
</protein>
<gene>
    <name evidence="1" type="ORF">E5357_07665</name>
</gene>